<feature type="transmembrane region" description="Helical" evidence="1">
    <location>
        <begin position="92"/>
        <end position="111"/>
    </location>
</feature>
<feature type="transmembrane region" description="Helical" evidence="1">
    <location>
        <begin position="70"/>
        <end position="86"/>
    </location>
</feature>
<dbReference type="EMBL" id="CP059732">
    <property type="protein sequence ID" value="QMW05214.1"/>
    <property type="molecule type" value="Genomic_DNA"/>
</dbReference>
<evidence type="ECO:0000256" key="1">
    <source>
        <dbReference type="SAM" id="Phobius"/>
    </source>
</evidence>
<sequence>MNVSKILLAIGLFLIGSFGHWYIMYWQFKMPNWIRSPIPYVLALGCTWLWIKASKYGVEGFNGSMWSNRFLFFATGVIVGAFLYPLHYNQPLTIKVVIQILLALCIILVSLI</sequence>
<protein>
    <recommendedName>
        <fullName evidence="4">Integral membrane protein</fullName>
    </recommendedName>
</protein>
<dbReference type="Proteomes" id="UP000515369">
    <property type="component" value="Chromosome"/>
</dbReference>
<evidence type="ECO:0008006" key="4">
    <source>
        <dbReference type="Google" id="ProtNLM"/>
    </source>
</evidence>
<keyword evidence="1" id="KW-0812">Transmembrane</keyword>
<evidence type="ECO:0000313" key="2">
    <source>
        <dbReference type="EMBL" id="QMW05214.1"/>
    </source>
</evidence>
<feature type="transmembrane region" description="Helical" evidence="1">
    <location>
        <begin position="7"/>
        <end position="26"/>
    </location>
</feature>
<name>A0A7G5H272_9BACT</name>
<dbReference type="KEGG" id="sfol:H3H32_10160"/>
<reference evidence="2 3" key="1">
    <citation type="submission" date="2020-07" db="EMBL/GenBank/DDBJ databases">
        <title>Spirosoma foliorum sp. nov., isolated from the leaves on the Nejang mountain Korea, Republic of.</title>
        <authorList>
            <person name="Ho H."/>
            <person name="Lee Y.-J."/>
            <person name="Nurcahyanto D.-A."/>
            <person name="Kim S.-G."/>
        </authorList>
    </citation>
    <scope>NUCLEOTIDE SEQUENCE [LARGE SCALE GENOMIC DNA]</scope>
    <source>
        <strain evidence="2 3">PL0136</strain>
    </source>
</reference>
<dbReference type="RefSeq" id="WP_182462560.1">
    <property type="nucleotide sequence ID" value="NZ_CP059732.1"/>
</dbReference>
<proteinExistence type="predicted"/>
<organism evidence="2 3">
    <name type="scientific">Spirosoma foliorum</name>
    <dbReference type="NCBI Taxonomy" id="2710596"/>
    <lineage>
        <taxon>Bacteria</taxon>
        <taxon>Pseudomonadati</taxon>
        <taxon>Bacteroidota</taxon>
        <taxon>Cytophagia</taxon>
        <taxon>Cytophagales</taxon>
        <taxon>Cytophagaceae</taxon>
        <taxon>Spirosoma</taxon>
    </lineage>
</organism>
<dbReference type="AlphaFoldDB" id="A0A7G5H272"/>
<keyword evidence="1" id="KW-0472">Membrane</keyword>
<evidence type="ECO:0000313" key="3">
    <source>
        <dbReference type="Proteomes" id="UP000515369"/>
    </source>
</evidence>
<gene>
    <name evidence="2" type="ORF">H3H32_10160</name>
</gene>
<accession>A0A7G5H272</accession>
<feature type="transmembrane region" description="Helical" evidence="1">
    <location>
        <begin position="38"/>
        <end position="58"/>
    </location>
</feature>
<keyword evidence="3" id="KW-1185">Reference proteome</keyword>
<keyword evidence="1" id="KW-1133">Transmembrane helix</keyword>